<dbReference type="EMBL" id="OX465080">
    <property type="protein sequence ID" value="CAI9279521.1"/>
    <property type="molecule type" value="Genomic_DNA"/>
</dbReference>
<sequence length="357" mass="41881">MHNMMGLPMEGDDLSRMPYCETENEILEEWKAQYVDKKYHSEAYVKHIRSIEEHNVIFRLNFLILFINTFIESMVGGTNNIKVVEKLVLVKDFSKIDWCKYMLDSLRSRNELWIRDDKTCYYLGPITLLLLSYVYYVRFENIKLDKMIPFIAHVKGDKLIQIQEFEIKFGGFGMQFRDSSLNDARMGCEEEEEECELYGDIEAFAAVLEHFFGKLLAKNSKMEVALKDGLKKITDNKVLKECVIKKNELFNENDYDKENDNENDIPYHGKEIVEYQGDLSPIRGLVRKSKDVDEGCSYVAPRTENEITHDDLTMTRFYKLPGVMDEMIDMATKTKIMFSSSKRVEEEENPTYCCVWI</sequence>
<proteinExistence type="predicted"/>
<accession>A0AA36E1K1</accession>
<keyword evidence="2" id="KW-1185">Reference proteome</keyword>
<organism evidence="1 2">
    <name type="scientific">Lactuca saligna</name>
    <name type="common">Willowleaf lettuce</name>
    <dbReference type="NCBI Taxonomy" id="75948"/>
    <lineage>
        <taxon>Eukaryota</taxon>
        <taxon>Viridiplantae</taxon>
        <taxon>Streptophyta</taxon>
        <taxon>Embryophyta</taxon>
        <taxon>Tracheophyta</taxon>
        <taxon>Spermatophyta</taxon>
        <taxon>Magnoliopsida</taxon>
        <taxon>eudicotyledons</taxon>
        <taxon>Gunneridae</taxon>
        <taxon>Pentapetalae</taxon>
        <taxon>asterids</taxon>
        <taxon>campanulids</taxon>
        <taxon>Asterales</taxon>
        <taxon>Asteraceae</taxon>
        <taxon>Cichorioideae</taxon>
        <taxon>Cichorieae</taxon>
        <taxon>Lactucinae</taxon>
        <taxon>Lactuca</taxon>
    </lineage>
</organism>
<gene>
    <name evidence="1" type="ORF">LSALG_LOCUS19315</name>
</gene>
<dbReference type="PANTHER" id="PTHR34835:SF90">
    <property type="entry name" value="AMINOTRANSFERASE-LIKE PLANT MOBILE DOMAIN-CONTAINING PROTEIN"/>
    <property type="match status" value="1"/>
</dbReference>
<dbReference type="PANTHER" id="PTHR34835">
    <property type="entry name" value="OS07G0283600 PROTEIN-RELATED"/>
    <property type="match status" value="1"/>
</dbReference>
<evidence type="ECO:0000313" key="2">
    <source>
        <dbReference type="Proteomes" id="UP001177003"/>
    </source>
</evidence>
<protein>
    <submittedName>
        <fullName evidence="1">Uncharacterized protein</fullName>
    </submittedName>
</protein>
<dbReference type="Proteomes" id="UP001177003">
    <property type="component" value="Chromosome 4"/>
</dbReference>
<evidence type="ECO:0000313" key="1">
    <source>
        <dbReference type="EMBL" id="CAI9279521.1"/>
    </source>
</evidence>
<dbReference type="AlphaFoldDB" id="A0AA36E1K1"/>
<name>A0AA36E1K1_LACSI</name>
<reference evidence="1" key="1">
    <citation type="submission" date="2023-04" db="EMBL/GenBank/DDBJ databases">
        <authorList>
            <person name="Vijverberg K."/>
            <person name="Xiong W."/>
            <person name="Schranz E."/>
        </authorList>
    </citation>
    <scope>NUCLEOTIDE SEQUENCE</scope>
</reference>